<feature type="domain" description="Major facilitator superfamily (MFS) profile" evidence="7">
    <location>
        <begin position="12"/>
        <end position="404"/>
    </location>
</feature>
<dbReference type="InterPro" id="IPR011701">
    <property type="entry name" value="MFS"/>
</dbReference>
<proteinExistence type="predicted"/>
<dbReference type="EMBL" id="CP040098">
    <property type="protein sequence ID" value="QCQ23474.1"/>
    <property type="molecule type" value="Genomic_DNA"/>
</dbReference>
<feature type="transmembrane region" description="Helical" evidence="6">
    <location>
        <begin position="378"/>
        <end position="400"/>
    </location>
</feature>
<sequence length="414" mass="44710">MRKLESFRENATLTILCIQVIFVMVGMGLISPILPQYARTFGVNITMVGLLITIFGVARLIVDIPAGKLTDGLGRRLVSIVGLLILAAGSLGCGLASHYWVLLGFRFIQGIGSAMYTTAAIVMLADISTPANRGRVMSFYQGSLLLGAGLGPTVGGFTAEHFGLAAPFFVFALFSLLASLWAYLRLPETHPALSPQAGELGAENPGPRPAESSRGLRVLLRDVNFLLISMITFGIFFMRTGAQNQILPLLGAERLGLSEGQIGLALTLVTIIQFVAIFAAGRLSDRFSRKAVITTGCVITAASLWMLGQSYTYWFFFLTCMVMGLGIGISGPIPVAYVADIIPRENYSVGMGAYRAISDLGFVMGPVLMGWLADMKGFEMALLFNSLFLFLSVLIFHFVAKEPARYSSVRSDQR</sequence>
<dbReference type="GO" id="GO:0005886">
    <property type="term" value="C:plasma membrane"/>
    <property type="evidence" value="ECO:0007669"/>
    <property type="project" value="UniProtKB-SubCell"/>
</dbReference>
<organism evidence="8 9">
    <name type="scientific">Desulfoglaeba alkanexedens ALDC</name>
    <dbReference type="NCBI Taxonomy" id="980445"/>
    <lineage>
        <taxon>Bacteria</taxon>
        <taxon>Pseudomonadati</taxon>
        <taxon>Thermodesulfobacteriota</taxon>
        <taxon>Syntrophobacteria</taxon>
        <taxon>Syntrophobacterales</taxon>
        <taxon>Syntrophobacteraceae</taxon>
        <taxon>Desulfoglaeba</taxon>
    </lineage>
</organism>
<evidence type="ECO:0000256" key="2">
    <source>
        <dbReference type="ARBA" id="ARBA00022475"/>
    </source>
</evidence>
<dbReference type="Gene3D" id="1.20.1720.10">
    <property type="entry name" value="Multidrug resistance protein D"/>
    <property type="match status" value="1"/>
</dbReference>
<keyword evidence="3 6" id="KW-0812">Transmembrane</keyword>
<evidence type="ECO:0000259" key="7">
    <source>
        <dbReference type="PROSITE" id="PS50850"/>
    </source>
</evidence>
<feature type="transmembrane region" description="Helical" evidence="6">
    <location>
        <begin position="291"/>
        <end position="308"/>
    </location>
</feature>
<dbReference type="PRINTS" id="PR01036">
    <property type="entry name" value="TCRTETB"/>
</dbReference>
<dbReference type="InterPro" id="IPR050189">
    <property type="entry name" value="MFS_Efflux_Transporters"/>
</dbReference>
<feature type="transmembrane region" description="Helical" evidence="6">
    <location>
        <begin position="314"/>
        <end position="339"/>
    </location>
</feature>
<feature type="transmembrane region" description="Helical" evidence="6">
    <location>
        <begin position="164"/>
        <end position="184"/>
    </location>
</feature>
<dbReference type="PANTHER" id="PTHR43124">
    <property type="entry name" value="PURINE EFFLUX PUMP PBUE"/>
    <property type="match status" value="1"/>
</dbReference>
<dbReference type="Pfam" id="PF07690">
    <property type="entry name" value="MFS_1"/>
    <property type="match status" value="1"/>
</dbReference>
<gene>
    <name evidence="8" type="ORF">FDQ92_06675</name>
</gene>
<comment type="subcellular location">
    <subcellularLocation>
        <location evidence="1">Cell membrane</location>
        <topology evidence="1">Multi-pass membrane protein</topology>
    </subcellularLocation>
</comment>
<evidence type="ECO:0000313" key="8">
    <source>
        <dbReference type="EMBL" id="QCQ23474.1"/>
    </source>
</evidence>
<dbReference type="RefSeq" id="WP_137425739.1">
    <property type="nucleotide sequence ID" value="NZ_CP040098.1"/>
</dbReference>
<feature type="transmembrane region" description="Helical" evidence="6">
    <location>
        <begin position="107"/>
        <end position="127"/>
    </location>
</feature>
<feature type="transmembrane region" description="Helical" evidence="6">
    <location>
        <begin position="262"/>
        <end position="279"/>
    </location>
</feature>
<keyword evidence="2" id="KW-1003">Cell membrane</keyword>
<dbReference type="GO" id="GO:0022857">
    <property type="term" value="F:transmembrane transporter activity"/>
    <property type="evidence" value="ECO:0007669"/>
    <property type="project" value="InterPro"/>
</dbReference>
<name>A0A4P8L6E2_9BACT</name>
<evidence type="ECO:0000256" key="5">
    <source>
        <dbReference type="ARBA" id="ARBA00023136"/>
    </source>
</evidence>
<feature type="transmembrane region" description="Helical" evidence="6">
    <location>
        <begin position="12"/>
        <end position="35"/>
    </location>
</feature>
<evidence type="ECO:0000256" key="3">
    <source>
        <dbReference type="ARBA" id="ARBA00022692"/>
    </source>
</evidence>
<dbReference type="CDD" id="cd17325">
    <property type="entry name" value="MFS_MdtG_SLC18_like"/>
    <property type="match status" value="1"/>
</dbReference>
<dbReference type="PROSITE" id="PS50850">
    <property type="entry name" value="MFS"/>
    <property type="match status" value="1"/>
</dbReference>
<feature type="transmembrane region" description="Helical" evidence="6">
    <location>
        <begin position="77"/>
        <end position="101"/>
    </location>
</feature>
<evidence type="ECO:0000256" key="4">
    <source>
        <dbReference type="ARBA" id="ARBA00022989"/>
    </source>
</evidence>
<evidence type="ECO:0000256" key="6">
    <source>
        <dbReference type="SAM" id="Phobius"/>
    </source>
</evidence>
<dbReference type="InterPro" id="IPR020846">
    <property type="entry name" value="MFS_dom"/>
</dbReference>
<dbReference type="Gene3D" id="1.20.1250.20">
    <property type="entry name" value="MFS general substrate transporter like domains"/>
    <property type="match status" value="1"/>
</dbReference>
<reference evidence="8 9" key="1">
    <citation type="submission" date="2019-05" db="EMBL/GenBank/DDBJ databases">
        <title>The Complete Genome Sequence of the n-alkane-degrading Desulfoglaeba alkanexedens ALDC reveals multiple alkylsuccinate synthase gene clusters.</title>
        <authorList>
            <person name="Callaghan A.V."/>
            <person name="Davidova I.A."/>
            <person name="Duncan K.E."/>
            <person name="Morris B."/>
            <person name="McInerney M.J."/>
        </authorList>
    </citation>
    <scope>NUCLEOTIDE SEQUENCE [LARGE SCALE GENOMIC DNA]</scope>
    <source>
        <strain evidence="8 9">ALDC</strain>
    </source>
</reference>
<evidence type="ECO:0000256" key="1">
    <source>
        <dbReference type="ARBA" id="ARBA00004651"/>
    </source>
</evidence>
<feature type="transmembrane region" description="Helical" evidence="6">
    <location>
        <begin position="223"/>
        <end position="242"/>
    </location>
</feature>
<dbReference type="SUPFAM" id="SSF103473">
    <property type="entry name" value="MFS general substrate transporter"/>
    <property type="match status" value="1"/>
</dbReference>
<feature type="transmembrane region" description="Helical" evidence="6">
    <location>
        <begin position="41"/>
        <end position="62"/>
    </location>
</feature>
<keyword evidence="5 6" id="KW-0472">Membrane</keyword>
<protein>
    <submittedName>
        <fullName evidence="8">MFS transporter</fullName>
    </submittedName>
</protein>
<dbReference type="InterPro" id="IPR036259">
    <property type="entry name" value="MFS_trans_sf"/>
</dbReference>
<keyword evidence="4 6" id="KW-1133">Transmembrane helix</keyword>
<keyword evidence="9" id="KW-1185">Reference proteome</keyword>
<dbReference type="KEGG" id="dax:FDQ92_06675"/>
<dbReference type="PANTHER" id="PTHR43124:SF3">
    <property type="entry name" value="CHLORAMPHENICOL EFFLUX PUMP RV0191"/>
    <property type="match status" value="1"/>
</dbReference>
<accession>A0A4P8L6E2</accession>
<evidence type="ECO:0000313" key="9">
    <source>
        <dbReference type="Proteomes" id="UP000298602"/>
    </source>
</evidence>
<feature type="transmembrane region" description="Helical" evidence="6">
    <location>
        <begin position="139"/>
        <end position="158"/>
    </location>
</feature>
<dbReference type="Proteomes" id="UP000298602">
    <property type="component" value="Chromosome"/>
</dbReference>
<dbReference type="OrthoDB" id="9814303at2"/>
<dbReference type="AlphaFoldDB" id="A0A4P8L6E2"/>
<reference evidence="8 9" key="2">
    <citation type="submission" date="2019-05" db="EMBL/GenBank/DDBJ databases">
        <authorList>
            <person name="Suflita J.M."/>
            <person name="Marks C.R."/>
        </authorList>
    </citation>
    <scope>NUCLEOTIDE SEQUENCE [LARGE SCALE GENOMIC DNA]</scope>
    <source>
        <strain evidence="8 9">ALDC</strain>
    </source>
</reference>
<feature type="transmembrane region" description="Helical" evidence="6">
    <location>
        <begin position="351"/>
        <end position="372"/>
    </location>
</feature>